<dbReference type="AlphaFoldDB" id="A0AAD1MU84"/>
<evidence type="ECO:0000256" key="1">
    <source>
        <dbReference type="ARBA" id="ARBA00005854"/>
    </source>
</evidence>
<evidence type="ECO:0000313" key="8">
    <source>
        <dbReference type="EMBL" id="BBY19214.1"/>
    </source>
</evidence>
<gene>
    <name evidence="8" type="ORF">MLIT_48060</name>
</gene>
<dbReference type="Pfam" id="PF02826">
    <property type="entry name" value="2-Hacid_dh_C"/>
    <property type="match status" value="1"/>
</dbReference>
<dbReference type="InterPro" id="IPR006140">
    <property type="entry name" value="D-isomer_DH_NAD-bd"/>
</dbReference>
<evidence type="ECO:0000256" key="4">
    <source>
        <dbReference type="ARBA" id="ARBA00023027"/>
    </source>
</evidence>
<dbReference type="GO" id="GO:0016618">
    <property type="term" value="F:hydroxypyruvate reductase [NAD(P)H] activity"/>
    <property type="evidence" value="ECO:0007669"/>
    <property type="project" value="TreeGrafter"/>
</dbReference>
<dbReference type="InterPro" id="IPR006139">
    <property type="entry name" value="D-isomer_2_OHA_DH_cat_dom"/>
</dbReference>
<comment type="similarity">
    <text evidence="1 5">Belongs to the D-isomer specific 2-hydroxyacid dehydrogenase family.</text>
</comment>
<dbReference type="InterPro" id="IPR050223">
    <property type="entry name" value="D-isomer_2-hydroxyacid_DH"/>
</dbReference>
<evidence type="ECO:0000256" key="3">
    <source>
        <dbReference type="ARBA" id="ARBA00023002"/>
    </source>
</evidence>
<dbReference type="SUPFAM" id="SSF52283">
    <property type="entry name" value="Formate/glycerate dehydrogenase catalytic domain-like"/>
    <property type="match status" value="1"/>
</dbReference>
<evidence type="ECO:0000259" key="6">
    <source>
        <dbReference type="Pfam" id="PF00389"/>
    </source>
</evidence>
<keyword evidence="9" id="KW-1185">Reference proteome</keyword>
<dbReference type="PROSITE" id="PS00065">
    <property type="entry name" value="D_2_HYDROXYACID_DH_1"/>
    <property type="match status" value="1"/>
</dbReference>
<feature type="domain" description="D-isomer specific 2-hydroxyacid dehydrogenase catalytic" evidence="6">
    <location>
        <begin position="39"/>
        <end position="320"/>
    </location>
</feature>
<accession>A0AAD1MU84</accession>
<dbReference type="GO" id="GO:0030267">
    <property type="term" value="F:glyoxylate reductase (NADPH) activity"/>
    <property type="evidence" value="ECO:0007669"/>
    <property type="project" value="TreeGrafter"/>
</dbReference>
<evidence type="ECO:0000313" key="9">
    <source>
        <dbReference type="Proteomes" id="UP000466607"/>
    </source>
</evidence>
<protein>
    <submittedName>
        <fullName evidence="8">Hydroxyacid dehydrogenase</fullName>
    </submittedName>
</protein>
<dbReference type="PANTHER" id="PTHR10996:SF178">
    <property type="entry name" value="2-HYDROXYACID DEHYDROGENASE YGL185C-RELATED"/>
    <property type="match status" value="1"/>
</dbReference>
<dbReference type="InterPro" id="IPR036291">
    <property type="entry name" value="NAD(P)-bd_dom_sf"/>
</dbReference>
<feature type="domain" description="D-isomer specific 2-hydroxyacid dehydrogenase NAD-binding" evidence="7">
    <location>
        <begin position="117"/>
        <end position="289"/>
    </location>
</feature>
<dbReference type="SUPFAM" id="SSF51735">
    <property type="entry name" value="NAD(P)-binding Rossmann-fold domains"/>
    <property type="match status" value="1"/>
</dbReference>
<proteinExistence type="inferred from homology"/>
<name>A0AAD1MU84_9MYCO</name>
<dbReference type="InterPro" id="IPR029752">
    <property type="entry name" value="D-isomer_DH_CS1"/>
</dbReference>
<dbReference type="Pfam" id="PF00389">
    <property type="entry name" value="2-Hacid_dh"/>
    <property type="match status" value="1"/>
</dbReference>
<dbReference type="PANTHER" id="PTHR10996">
    <property type="entry name" value="2-HYDROXYACID DEHYDROGENASE-RELATED"/>
    <property type="match status" value="1"/>
</dbReference>
<dbReference type="CDD" id="cd12156">
    <property type="entry name" value="HPPR"/>
    <property type="match status" value="1"/>
</dbReference>
<dbReference type="GO" id="GO:0005829">
    <property type="term" value="C:cytosol"/>
    <property type="evidence" value="ECO:0007669"/>
    <property type="project" value="TreeGrafter"/>
</dbReference>
<organism evidence="8 9">
    <name type="scientific">Mycolicibacterium litorale</name>
    <dbReference type="NCBI Taxonomy" id="758802"/>
    <lineage>
        <taxon>Bacteria</taxon>
        <taxon>Bacillati</taxon>
        <taxon>Actinomycetota</taxon>
        <taxon>Actinomycetes</taxon>
        <taxon>Mycobacteriales</taxon>
        <taxon>Mycobacteriaceae</taxon>
        <taxon>Mycolicibacterium</taxon>
    </lineage>
</organism>
<dbReference type="EMBL" id="AP022586">
    <property type="protein sequence ID" value="BBY19214.1"/>
    <property type="molecule type" value="Genomic_DNA"/>
</dbReference>
<dbReference type="FunFam" id="3.40.50.720:FF:000213">
    <property type="entry name" value="Putative 2-hydroxyacid dehydrogenase"/>
    <property type="match status" value="1"/>
</dbReference>
<evidence type="ECO:0000256" key="5">
    <source>
        <dbReference type="RuleBase" id="RU003719"/>
    </source>
</evidence>
<dbReference type="GO" id="GO:0051287">
    <property type="term" value="F:NAD binding"/>
    <property type="evidence" value="ECO:0007669"/>
    <property type="project" value="InterPro"/>
</dbReference>
<keyword evidence="3 5" id="KW-0560">Oxidoreductase</keyword>
<dbReference type="Proteomes" id="UP000466607">
    <property type="component" value="Chromosome"/>
</dbReference>
<keyword evidence="4" id="KW-0520">NAD</keyword>
<sequence>MPETAATAARRVLQVGPLKPSLADTLRSTYDAFALPVDAEERETFLAEHGREVGAVVTSGRTGVDAALMERLPNLRAVVNFGVGYDTTDIPAAVARGVAVSNTPDVLTDCVADTAVGLTIDVLRRFSAADRYVRAGRWPVEGNFPLTRQISHKKVGVIGLGRIGSAIATRLTAFGCPISYHNRRPVVDSPYTYVDSPLELARRVDVLIIAAAGGDRTRNLVDRNVIDAIGPDGYLVNIARGSVVDEEALVDALTAGRLAGAGLDVFADEPRVPDALLAMDNVVLLPHVGSGTLETRAAMEELTLRNLESFLRTGELVTPVPEVKVPAAAR</sequence>
<dbReference type="Gene3D" id="3.40.50.720">
    <property type="entry name" value="NAD(P)-binding Rossmann-like Domain"/>
    <property type="match status" value="2"/>
</dbReference>
<evidence type="ECO:0000256" key="2">
    <source>
        <dbReference type="ARBA" id="ARBA00022857"/>
    </source>
</evidence>
<reference evidence="8 9" key="1">
    <citation type="journal article" date="2019" name="Emerg. Microbes Infect.">
        <title>Comprehensive subspecies identification of 175 nontuberculous mycobacteria species based on 7547 genomic profiles.</title>
        <authorList>
            <person name="Matsumoto Y."/>
            <person name="Kinjo T."/>
            <person name="Motooka D."/>
            <person name="Nabeya D."/>
            <person name="Jung N."/>
            <person name="Uechi K."/>
            <person name="Horii T."/>
            <person name="Iida T."/>
            <person name="Fujita J."/>
            <person name="Nakamura S."/>
        </authorList>
    </citation>
    <scope>NUCLEOTIDE SEQUENCE [LARGE SCALE GENOMIC DNA]</scope>
    <source>
        <strain evidence="8 9">JCM 17423</strain>
    </source>
</reference>
<dbReference type="RefSeq" id="WP_134056811.1">
    <property type="nucleotide sequence ID" value="NZ_AP022586.1"/>
</dbReference>
<evidence type="ECO:0000259" key="7">
    <source>
        <dbReference type="Pfam" id="PF02826"/>
    </source>
</evidence>
<keyword evidence="2" id="KW-0521">NADP</keyword>